<dbReference type="EMBL" id="JAHUZD010000106">
    <property type="protein sequence ID" value="KAI3404194.2"/>
    <property type="molecule type" value="Genomic_DNA"/>
</dbReference>
<evidence type="ECO:0000313" key="4">
    <source>
        <dbReference type="EMBL" id="KAI3404194.2"/>
    </source>
</evidence>
<dbReference type="PANTHER" id="PTHR15837:SF0">
    <property type="entry name" value="RAN GUANINE NUCLEOTIDE RELEASE FACTOR"/>
    <property type="match status" value="1"/>
</dbReference>
<keyword evidence="3" id="KW-0653">Protein transport</keyword>
<dbReference type="Proteomes" id="UP001202479">
    <property type="component" value="Unassembled WGS sequence"/>
</dbReference>
<dbReference type="AlphaFoldDB" id="A0AAI9SWK1"/>
<comment type="similarity">
    <text evidence="1">Belongs to the MOG1 family.</text>
</comment>
<keyword evidence="2" id="KW-0813">Transport</keyword>
<reference evidence="4" key="1">
    <citation type="journal article" date="2022" name="DNA Res.">
        <title>Genome analysis of five recently described species of the CUG-Ser clade uncovers Candida theae as a new hybrid lineage with pathogenic potential in the Candida parapsilosis species complex.</title>
        <authorList>
            <person name="Mixao V."/>
            <person name="Del Olmo V."/>
            <person name="Hegedusova E."/>
            <person name="Saus E."/>
            <person name="Pryszcz L."/>
            <person name="Cillingova A."/>
            <person name="Nosek J."/>
            <person name="Gabaldon T."/>
        </authorList>
    </citation>
    <scope>NUCLEOTIDE SEQUENCE</scope>
    <source>
        <strain evidence="4">CBS 10844</strain>
    </source>
</reference>
<sequence>MFIDVSEIRQVPDTQEVFINEIPSDSGHSKEKQLFYDQSLIIDLLEQVSSSEYKSAIAEHMQDIAPSSAENIPLEQMEDASDNEIMRYFSYLVFKPEYKRQEKNQATKIVLLVCLIRLNKVETDVIIQYVIPLKSGDEVGETINFTNPKSDVDSLVAEKYKFFKEICTKFKVDDWNLFA</sequence>
<dbReference type="InterPro" id="IPR016123">
    <property type="entry name" value="Mog1/PsbP_a/b/a-sand"/>
</dbReference>
<dbReference type="Gene3D" id="3.40.1000.10">
    <property type="entry name" value="Mog1/PsbP, alpha/beta/alpha sandwich"/>
    <property type="match status" value="1"/>
</dbReference>
<dbReference type="GeneID" id="73380572"/>
<organism evidence="4 5">
    <name type="scientific">Candida oxycetoniae</name>
    <dbReference type="NCBI Taxonomy" id="497107"/>
    <lineage>
        <taxon>Eukaryota</taxon>
        <taxon>Fungi</taxon>
        <taxon>Dikarya</taxon>
        <taxon>Ascomycota</taxon>
        <taxon>Saccharomycotina</taxon>
        <taxon>Pichiomycetes</taxon>
        <taxon>Debaryomycetaceae</taxon>
        <taxon>Candida/Lodderomyces clade</taxon>
        <taxon>Candida</taxon>
    </lineage>
</organism>
<dbReference type="GO" id="GO:0006606">
    <property type="term" value="P:protein import into nucleus"/>
    <property type="evidence" value="ECO:0007669"/>
    <property type="project" value="TreeGrafter"/>
</dbReference>
<dbReference type="SUPFAM" id="SSF55724">
    <property type="entry name" value="Mog1p/PsbP-like"/>
    <property type="match status" value="1"/>
</dbReference>
<gene>
    <name evidence="4" type="ORF">KGF56_002955</name>
</gene>
<evidence type="ECO:0000256" key="1">
    <source>
        <dbReference type="ARBA" id="ARBA00010307"/>
    </source>
</evidence>
<proteinExistence type="inferred from homology"/>
<dbReference type="InterPro" id="IPR007681">
    <property type="entry name" value="Mog1"/>
</dbReference>
<protein>
    <submittedName>
        <fullName evidence="4">Uncharacterized protein</fullName>
    </submittedName>
</protein>
<accession>A0AAI9SWK1</accession>
<keyword evidence="5" id="KW-1185">Reference proteome</keyword>
<dbReference type="GO" id="GO:0005085">
    <property type="term" value="F:guanyl-nucleotide exchange factor activity"/>
    <property type="evidence" value="ECO:0007669"/>
    <property type="project" value="TreeGrafter"/>
</dbReference>
<dbReference type="GO" id="GO:0005634">
    <property type="term" value="C:nucleus"/>
    <property type="evidence" value="ECO:0007669"/>
    <property type="project" value="TreeGrafter"/>
</dbReference>
<dbReference type="GO" id="GO:0031267">
    <property type="term" value="F:small GTPase binding"/>
    <property type="evidence" value="ECO:0007669"/>
    <property type="project" value="TreeGrafter"/>
</dbReference>
<name>A0AAI9SWK1_9ASCO</name>
<dbReference type="PANTHER" id="PTHR15837">
    <property type="entry name" value="RAN GUANINE NUCLEOTIDE RELEASE FACTOR"/>
    <property type="match status" value="1"/>
</dbReference>
<dbReference type="RefSeq" id="XP_049179939.1">
    <property type="nucleotide sequence ID" value="XM_049324238.1"/>
</dbReference>
<evidence type="ECO:0000256" key="2">
    <source>
        <dbReference type="ARBA" id="ARBA00022448"/>
    </source>
</evidence>
<dbReference type="Pfam" id="PF04603">
    <property type="entry name" value="Mog1"/>
    <property type="match status" value="1"/>
</dbReference>
<evidence type="ECO:0000256" key="3">
    <source>
        <dbReference type="ARBA" id="ARBA00022927"/>
    </source>
</evidence>
<comment type="caution">
    <text evidence="4">The sequence shown here is derived from an EMBL/GenBank/DDBJ whole genome shotgun (WGS) entry which is preliminary data.</text>
</comment>
<evidence type="ECO:0000313" key="5">
    <source>
        <dbReference type="Proteomes" id="UP001202479"/>
    </source>
</evidence>